<protein>
    <recommendedName>
        <fullName evidence="8">Transcriptional repressor p66 coiled-coil MBD2-interaction domain-containing protein</fullName>
    </recommendedName>
</protein>
<reference evidence="9" key="2">
    <citation type="submission" date="2015-02" db="UniProtKB">
        <authorList>
            <consortium name="EnsemblMetazoa"/>
        </authorList>
    </citation>
    <scope>IDENTIFICATION</scope>
</reference>
<dbReference type="PANTHER" id="PTHR32086">
    <property type="entry name" value="FANCONI ANEMIA GROUP D2 PROTEIN"/>
    <property type="match status" value="1"/>
</dbReference>
<keyword evidence="6" id="KW-0175">Coiled coil</keyword>
<dbReference type="GO" id="GO:0000793">
    <property type="term" value="C:condensed chromosome"/>
    <property type="evidence" value="ECO:0007669"/>
    <property type="project" value="TreeGrafter"/>
</dbReference>
<sequence>MADSSGDNLSKVGRKRSRPTTPEDADPRRWLTSFREANYTENDAKRSLDDFDMDQPADLSVKKEYNNDSPSMNKCMDLSEGPQSAESSSRSSRAHQDENVSPENDVIVLSDEEAPRMNGHVNGCTVNSCSDDDLPLPSSELREMTQEELQEREKLVRRLRSQLRNEEMKLVLLKKLKQSQQMKESLAIGQNASKGTNLSGRNMPPTNIPPPLVRGGMNQSSKQLSHHQSQQHLMMPPLGPPPLVMAPRVTSSSSTTLPANVMLQQSMIRGSGIMGRLPMNTPPNMVLGYPIQGQSQSSLLQSNNSSGNQSGNQNQGLSLERLDNQTPAQRQAAAKLALRKQLEKTLLQIPPPKPPPPEMHFIPNPSNTEFIYLVGLEVIVNFIIDDKKLDEPPKPFECVQCGTDFTPVWKWDNINKQTVICEQCVTSNIKKALKAEHTNRLKTAFVKALQQEQEIEQSMAQVSNSPPQRDATSNSVPTQLAKLAAEPQLRQSAAANLSLAHQQMLRLPQHQPLPAHMLSFSPLLSQGYPYQVLGKTPVSSPDLQRQYLLDMIPPRSLAQGAINWKTCRRPLRVAMATGGKKPLNKLQHDIKWKNFLVDVDLSCRMVLNRINLVTQDQALFQKQVSDHLQQNPNEAKQIAEEFVNYVEEKKFLFFSLYTTTTVDSSNARCTNQDSLVHLLLGIPHLQQLITEVLFEKIAELSGFDESFPWQGTNYSLTFLVVKQFKFINNVVYSKELCDKILEILDVVTEETQQNIINSFPEILNDAYHSTVAKTLSGYLNKSSPLTISILETLGSLNIPPDILSEINDSTALSTAWMKCEYLPVIIRFLYNTCDEENIENITRTVRNNLAESGFNKQMQHTETGQQNHVIIILDQLKFFIQIRKSVGDAWIKVIESNTCADTQIVDFFALLIFFSMPSRQLAASNLLRHKIQSANFTHRLILTILKEFSWALKDYFDPIMQIAEWSLKQTSDKVIQFGRYLYKYSFGAFDDAFRQEIIEHLLSHFSSCKCSEVDSAIAVLTDLIKKQPTVMASFAIYIKRVIDRLDQLTFQQLKLVYECLSMLACSGTPEGETMQHDLQLIIQKQITNKELKYKRFGIVGALTFLANLASPDVGREETQRAKSLLELVLEGIKSEKLAMALLYDELSLLIAKRQINPDIENWIHQNIISTFQDIFVVDDDRKISDTFSYGLDDDEADGIIGIDLLTLIEKDLKIDTGSSSTLLLCPQFRLFRIYESVHENGSLGAIDALLGCALRLCPMNQKDDFQTLTISEKDTVCHVLFYAINWFRELVNAFATQTDTEYESKVLTRVKNIVYFEDVLRKCLTNHSKFVPPLAQFDTDEKSTDLKRKRESASTEKSKKKAKKDLSNSDTTITQESGTTQPTTKVTKKSKAKPKAQKEKEAVLISLAMYQHCFRKLDFEVFRLLNVKLHFKDSENILTPAELIFLLEDLKSKFEISLRPRTRRAFGAAQNMPSPSNSSDVFRQSVDLIPHLCSHLETTYGYFQENLCGSQDMIDAARSELCESIALTFHLLLECLTIIFNWHDVDTEEFEETREKAVVLVSRRLSSLRGGSQLSFEDHVVRALDYVIKFGNSLPTFACASGILSLATSLWKVNKIKSHHTKIGNLAVDFLKQPWFDREGNSERGLRHNECLQQILTIALQMNSDPIKLLQDFVTVAFSELLAAEEESKSYRTLNKFSFATYYRVLFLSLVKEMKQISTQEKGAAILRWRLCVEIFLILVNAVKVYKSQTCILTCLKCSRSFVENFVKLGIPVLETGFKQHKDDVIGLLRSFQTGTRFVQHLCCHAKNVKQLATAKHIPPLRKNLEALLYRVKAMLALHNCRDAFWLGNLKNKDIRGEEIRVDADAGDDESVQETDEAPDDVPEELQGSENSGNEDEDDNASVYSQSF</sequence>
<evidence type="ECO:0000256" key="1">
    <source>
        <dbReference type="ARBA" id="ARBA00004123"/>
    </source>
</evidence>
<dbReference type="EnsemblMetazoa" id="SMAR015736-RA">
    <property type="protein sequence ID" value="SMAR015736-PA"/>
    <property type="gene ID" value="SMAR015736"/>
</dbReference>
<feature type="region of interest" description="Disordered" evidence="7">
    <location>
        <begin position="296"/>
        <end position="316"/>
    </location>
</feature>
<evidence type="ECO:0000313" key="9">
    <source>
        <dbReference type="EnsemblMetazoa" id="SMAR015736-PA"/>
    </source>
</evidence>
<feature type="compositionally biased region" description="Basic and acidic residues" evidence="7">
    <location>
        <begin position="1341"/>
        <end position="1357"/>
    </location>
</feature>
<feature type="coiled-coil region" evidence="6">
    <location>
        <begin position="142"/>
        <end position="176"/>
    </location>
</feature>
<dbReference type="Proteomes" id="UP000014500">
    <property type="component" value="Unassembled WGS sequence"/>
</dbReference>
<dbReference type="eggNOG" id="KOG4712">
    <property type="taxonomic scope" value="Eukaryota"/>
</dbReference>
<keyword evidence="3" id="KW-0832">Ubl conjugation</keyword>
<keyword evidence="10" id="KW-1185">Reference proteome</keyword>
<dbReference type="Gene3D" id="6.10.250.1650">
    <property type="match status" value="1"/>
</dbReference>
<comment type="subcellular location">
    <subcellularLocation>
        <location evidence="1">Nucleus</location>
    </subcellularLocation>
</comment>
<proteinExistence type="inferred from homology"/>
<evidence type="ECO:0000256" key="5">
    <source>
        <dbReference type="ARBA" id="ARBA00093456"/>
    </source>
</evidence>
<dbReference type="GO" id="GO:1990918">
    <property type="term" value="P:double-strand break repair involved in meiotic recombination"/>
    <property type="evidence" value="ECO:0007669"/>
    <property type="project" value="TreeGrafter"/>
</dbReference>
<dbReference type="Pfam" id="PF14631">
    <property type="entry name" value="FancD2"/>
    <property type="match status" value="1"/>
</dbReference>
<evidence type="ECO:0000256" key="4">
    <source>
        <dbReference type="ARBA" id="ARBA00023242"/>
    </source>
</evidence>
<evidence type="ECO:0000256" key="7">
    <source>
        <dbReference type="SAM" id="MobiDB-lite"/>
    </source>
</evidence>
<dbReference type="PhylomeDB" id="T1JPF9"/>
<keyword evidence="4" id="KW-0539">Nucleus</keyword>
<dbReference type="GO" id="GO:0070182">
    <property type="term" value="F:DNA polymerase binding"/>
    <property type="evidence" value="ECO:0007669"/>
    <property type="project" value="TreeGrafter"/>
</dbReference>
<dbReference type="InterPro" id="IPR029448">
    <property type="entry name" value="FANCD2"/>
</dbReference>
<dbReference type="GO" id="GO:0036297">
    <property type="term" value="P:interstrand cross-link repair"/>
    <property type="evidence" value="ECO:0007669"/>
    <property type="project" value="TreeGrafter"/>
</dbReference>
<dbReference type="EMBL" id="JH432114">
    <property type="status" value="NOT_ANNOTATED_CDS"/>
    <property type="molecule type" value="Genomic_DNA"/>
</dbReference>
<feature type="region of interest" description="Disordered" evidence="7">
    <location>
        <begin position="1341"/>
        <end position="1394"/>
    </location>
</feature>
<dbReference type="STRING" id="126957.T1JPF9"/>
<feature type="region of interest" description="Disordered" evidence="7">
    <location>
        <begin position="1861"/>
        <end position="1908"/>
    </location>
</feature>
<dbReference type="GO" id="GO:0031573">
    <property type="term" value="P:mitotic intra-S DNA damage checkpoint signaling"/>
    <property type="evidence" value="ECO:0007669"/>
    <property type="project" value="TreeGrafter"/>
</dbReference>
<dbReference type="OMA" id="QCIRGNT"/>
<evidence type="ECO:0000256" key="2">
    <source>
        <dbReference type="ARBA" id="ARBA00022499"/>
    </source>
</evidence>
<feature type="compositionally biased region" description="Polar residues" evidence="7">
    <location>
        <begin position="1368"/>
        <end position="1381"/>
    </location>
</feature>
<name>T1JPF9_STRMM</name>
<feature type="region of interest" description="Disordered" evidence="7">
    <location>
        <begin position="1"/>
        <end position="103"/>
    </location>
</feature>
<reference evidence="10" key="1">
    <citation type="submission" date="2011-05" db="EMBL/GenBank/DDBJ databases">
        <authorList>
            <person name="Richards S.R."/>
            <person name="Qu J."/>
            <person name="Jiang H."/>
            <person name="Jhangiani S.N."/>
            <person name="Agravi P."/>
            <person name="Goodspeed R."/>
            <person name="Gross S."/>
            <person name="Mandapat C."/>
            <person name="Jackson L."/>
            <person name="Mathew T."/>
            <person name="Pu L."/>
            <person name="Thornton R."/>
            <person name="Saada N."/>
            <person name="Wilczek-Boney K.B."/>
            <person name="Lee S."/>
            <person name="Kovar C."/>
            <person name="Wu Y."/>
            <person name="Scherer S.E."/>
            <person name="Worley K.C."/>
            <person name="Muzny D.M."/>
            <person name="Gibbs R."/>
        </authorList>
    </citation>
    <scope>NUCLEOTIDE SEQUENCE</scope>
    <source>
        <strain evidence="10">Brora</strain>
    </source>
</reference>
<dbReference type="InterPro" id="IPR032346">
    <property type="entry name" value="P66_CC"/>
</dbReference>
<feature type="region of interest" description="Disordered" evidence="7">
    <location>
        <begin position="456"/>
        <end position="476"/>
    </location>
</feature>
<keyword evidence="2" id="KW-1017">Isopeptide bond</keyword>
<dbReference type="HOGENOM" id="CLU_002068_1_0_1"/>
<evidence type="ECO:0000259" key="8">
    <source>
        <dbReference type="Pfam" id="PF16563"/>
    </source>
</evidence>
<comment type="similarity">
    <text evidence="5">Belongs to the Fanconi anemia protein FANCD2 family.</text>
</comment>
<evidence type="ECO:0000313" key="10">
    <source>
        <dbReference type="Proteomes" id="UP000014500"/>
    </source>
</evidence>
<dbReference type="GO" id="GO:0005634">
    <property type="term" value="C:nucleus"/>
    <property type="evidence" value="ECO:0007669"/>
    <property type="project" value="UniProtKB-SubCell"/>
</dbReference>
<dbReference type="GO" id="GO:0007129">
    <property type="term" value="P:homologous chromosome pairing at meiosis"/>
    <property type="evidence" value="ECO:0007669"/>
    <property type="project" value="TreeGrafter"/>
</dbReference>
<feature type="compositionally biased region" description="Acidic residues" evidence="7">
    <location>
        <begin position="1865"/>
        <end position="1884"/>
    </location>
</feature>
<feature type="domain" description="Transcriptional repressor p66 coiled-coil MBD2-interaction" evidence="8">
    <location>
        <begin position="147"/>
        <end position="187"/>
    </location>
</feature>
<evidence type="ECO:0000256" key="6">
    <source>
        <dbReference type="SAM" id="Coils"/>
    </source>
</evidence>
<evidence type="ECO:0000256" key="3">
    <source>
        <dbReference type="ARBA" id="ARBA00022843"/>
    </source>
</evidence>
<dbReference type="PANTHER" id="PTHR32086:SF0">
    <property type="entry name" value="FANCONI ANEMIA GROUP D2 PROTEIN"/>
    <property type="match status" value="1"/>
</dbReference>
<dbReference type="eggNOG" id="KOG3740">
    <property type="taxonomic scope" value="Eukaryota"/>
</dbReference>
<dbReference type="Pfam" id="PF16563">
    <property type="entry name" value="P66_CC"/>
    <property type="match status" value="1"/>
</dbReference>
<organism evidence="9 10">
    <name type="scientific">Strigamia maritima</name>
    <name type="common">European centipede</name>
    <name type="synonym">Geophilus maritimus</name>
    <dbReference type="NCBI Taxonomy" id="126957"/>
    <lineage>
        <taxon>Eukaryota</taxon>
        <taxon>Metazoa</taxon>
        <taxon>Ecdysozoa</taxon>
        <taxon>Arthropoda</taxon>
        <taxon>Myriapoda</taxon>
        <taxon>Chilopoda</taxon>
        <taxon>Pleurostigmophora</taxon>
        <taxon>Geophilomorpha</taxon>
        <taxon>Linotaeniidae</taxon>
        <taxon>Strigamia</taxon>
    </lineage>
</organism>
<accession>T1JPF9</accession>